<dbReference type="Gene3D" id="3.30.565.10">
    <property type="entry name" value="Histidine kinase-like ATPase, C-terminal domain"/>
    <property type="match status" value="1"/>
</dbReference>
<evidence type="ECO:0000259" key="9">
    <source>
        <dbReference type="PROSITE" id="PS50851"/>
    </source>
</evidence>
<evidence type="ECO:0000256" key="1">
    <source>
        <dbReference type="ARBA" id="ARBA00000085"/>
    </source>
</evidence>
<dbReference type="GO" id="GO:0000155">
    <property type="term" value="F:phosphorelay sensor kinase activity"/>
    <property type="evidence" value="ECO:0007669"/>
    <property type="project" value="InterPro"/>
</dbReference>
<dbReference type="Pfam" id="PF01627">
    <property type="entry name" value="Hpt"/>
    <property type="match status" value="1"/>
</dbReference>
<proteinExistence type="predicted"/>
<feature type="domain" description="CheW-like" evidence="9">
    <location>
        <begin position="590"/>
        <end position="724"/>
    </location>
</feature>
<protein>
    <recommendedName>
        <fullName evidence="2">histidine kinase</fullName>
        <ecNumber evidence="2">2.7.13.3</ecNumber>
    </recommendedName>
</protein>
<evidence type="ECO:0000256" key="3">
    <source>
        <dbReference type="ARBA" id="ARBA00022553"/>
    </source>
</evidence>
<keyword evidence="4" id="KW-0808">Transferase</keyword>
<dbReference type="InterPro" id="IPR003594">
    <property type="entry name" value="HATPase_dom"/>
</dbReference>
<evidence type="ECO:0000259" key="8">
    <source>
        <dbReference type="PROSITE" id="PS50109"/>
    </source>
</evidence>
<feature type="modified residue" description="Phosphohistidine" evidence="6">
    <location>
        <position position="196"/>
    </location>
</feature>
<dbReference type="SMART" id="SM00260">
    <property type="entry name" value="CheW"/>
    <property type="match status" value="1"/>
</dbReference>
<feature type="domain" description="HPt" evidence="10">
    <location>
        <begin position="149"/>
        <end position="253"/>
    </location>
</feature>
<feature type="region of interest" description="Disordered" evidence="7">
    <location>
        <begin position="318"/>
        <end position="337"/>
    </location>
</feature>
<dbReference type="InterPro" id="IPR036061">
    <property type="entry name" value="CheW-like_dom_sf"/>
</dbReference>
<dbReference type="RefSeq" id="WP_241654424.1">
    <property type="nucleotide sequence ID" value="NZ_RDSM01000001.1"/>
</dbReference>
<dbReference type="PANTHER" id="PTHR43395">
    <property type="entry name" value="SENSOR HISTIDINE KINASE CHEA"/>
    <property type="match status" value="1"/>
</dbReference>
<dbReference type="Gene3D" id="1.20.120.160">
    <property type="entry name" value="HPT domain"/>
    <property type="match status" value="1"/>
</dbReference>
<dbReference type="PROSITE" id="PS50109">
    <property type="entry name" value="HIS_KIN"/>
    <property type="match status" value="1"/>
</dbReference>
<feature type="domain" description="Histidine kinase" evidence="8">
    <location>
        <begin position="380"/>
        <end position="588"/>
    </location>
</feature>
<evidence type="ECO:0000256" key="2">
    <source>
        <dbReference type="ARBA" id="ARBA00012438"/>
    </source>
</evidence>
<dbReference type="SUPFAM" id="SSF50341">
    <property type="entry name" value="CheW-like"/>
    <property type="match status" value="1"/>
</dbReference>
<evidence type="ECO:0000256" key="6">
    <source>
        <dbReference type="PROSITE-ProRule" id="PRU00110"/>
    </source>
</evidence>
<comment type="catalytic activity">
    <reaction evidence="1">
        <text>ATP + protein L-histidine = ADP + protein N-phospho-L-histidine.</text>
        <dbReference type="EC" id="2.7.13.3"/>
    </reaction>
</comment>
<feature type="compositionally biased region" description="Pro residues" evidence="7">
    <location>
        <begin position="288"/>
        <end position="302"/>
    </location>
</feature>
<evidence type="ECO:0000256" key="7">
    <source>
        <dbReference type="SAM" id="MobiDB-lite"/>
    </source>
</evidence>
<evidence type="ECO:0000259" key="10">
    <source>
        <dbReference type="PROSITE" id="PS50894"/>
    </source>
</evidence>
<keyword evidence="5 11" id="KW-0418">Kinase</keyword>
<dbReference type="InterPro" id="IPR037006">
    <property type="entry name" value="CheA-like_homodim_sf"/>
</dbReference>
<sequence>MRKAGRQANREDAEDAKEPPIRQQAEGSIVQAVPGAETASIAGASLNDQIDEISTRLIIDGVQSLDPADFRRFGDAAATNGCQQAASLARSLADRIAPPATLSVPERTGLLSSGLVELRRLIDHRDAIVPAPVAPVPASSTVLPPETNSLAADEDLILEFITESTEHLVTIESQMLLLEKDSAESETLNAVFRGFHTIKGLAGFLEFTAIQSLAHEVETVLDLARNGQLAVTPSVVDAVLESTDVVRRELDGISKRLAGKAFPPSGVTEDLLGRIRRVAAAQSAAVSPPSPSEPSPAAPPSVPQNQPATAALPIPVQRKGHPVEVSPASSVPTEAFRGGDSTVRIDTAKLDQLMDMVGEMVIAQTLIGHSPALTSVQDTRFLRDLTQLARITSDVQRITTGMRMVPIGMQFQKTARLIRDLSRRAGKQIVLETAGEDTELDKSIAEELSDPLLHMVRNSIDHGIEPPEERAALGKDPTATIRIAAYHQSGQIVVAISDDGRGLNREKILAKAQQNGLIQPGHQLTDSEIFLLIFEAGFSTAEKVTDISGRGVGMDVVRKHVQKLRGRIDIHSKAGEGTTFYIKLPLTLAIIEGLVVVVGNHRYVVPIYSVREMFRPRTEMLSTVQGSGEMAMVRGSLMPVIRLHRRFGLDPRSTNLTDGMLVVAETEGKQFCIFIDELIGKQEVVIKSLGPSFKHVVGVAGCAILGDGRVGLILDVDGIYKGKP</sequence>
<dbReference type="InterPro" id="IPR004358">
    <property type="entry name" value="Sig_transdc_His_kin-like_C"/>
</dbReference>
<dbReference type="SUPFAM" id="SSF55874">
    <property type="entry name" value="ATPase domain of HSP90 chaperone/DNA topoisomerase II/histidine kinase"/>
    <property type="match status" value="1"/>
</dbReference>
<dbReference type="GO" id="GO:0006935">
    <property type="term" value="P:chemotaxis"/>
    <property type="evidence" value="ECO:0007669"/>
    <property type="project" value="InterPro"/>
</dbReference>
<dbReference type="InterPro" id="IPR036641">
    <property type="entry name" value="HPT_dom_sf"/>
</dbReference>
<dbReference type="InterPro" id="IPR002545">
    <property type="entry name" value="CheW-lke_dom"/>
</dbReference>
<dbReference type="AlphaFoldDB" id="A0A4Q0TA31"/>
<dbReference type="SMART" id="SM01231">
    <property type="entry name" value="H-kinase_dim"/>
    <property type="match status" value="1"/>
</dbReference>
<dbReference type="InterPro" id="IPR051315">
    <property type="entry name" value="Bact_Chemotaxis_CheA"/>
</dbReference>
<dbReference type="Pfam" id="PF01584">
    <property type="entry name" value="CheW"/>
    <property type="match status" value="1"/>
</dbReference>
<dbReference type="SMART" id="SM00387">
    <property type="entry name" value="HATPase_c"/>
    <property type="match status" value="1"/>
</dbReference>
<evidence type="ECO:0000313" key="11">
    <source>
        <dbReference type="EMBL" id="RXH58626.1"/>
    </source>
</evidence>
<evidence type="ECO:0000256" key="4">
    <source>
        <dbReference type="ARBA" id="ARBA00022679"/>
    </source>
</evidence>
<dbReference type="SUPFAM" id="SSF47226">
    <property type="entry name" value="Histidine-containing phosphotransfer domain, HPT domain"/>
    <property type="match status" value="1"/>
</dbReference>
<dbReference type="PANTHER" id="PTHR43395:SF1">
    <property type="entry name" value="CHEMOTAXIS PROTEIN CHEA"/>
    <property type="match status" value="1"/>
</dbReference>
<dbReference type="Proteomes" id="UP000289437">
    <property type="component" value="Unassembled WGS sequence"/>
</dbReference>
<dbReference type="CDD" id="cd00731">
    <property type="entry name" value="CheA_reg"/>
    <property type="match status" value="1"/>
</dbReference>
<dbReference type="GO" id="GO:0005737">
    <property type="term" value="C:cytoplasm"/>
    <property type="evidence" value="ECO:0007669"/>
    <property type="project" value="InterPro"/>
</dbReference>
<dbReference type="Gene3D" id="2.30.30.40">
    <property type="entry name" value="SH3 Domains"/>
    <property type="match status" value="1"/>
</dbReference>
<reference evidence="11 12" key="1">
    <citation type="submission" date="2018-11" db="EMBL/GenBank/DDBJ databases">
        <authorList>
            <person name="Mardanov A.V."/>
            <person name="Ravin N.V."/>
            <person name="Dedysh S.N."/>
        </authorList>
    </citation>
    <scope>NUCLEOTIDE SEQUENCE [LARGE SCALE GENOMIC DNA]</scope>
    <source>
        <strain evidence="11 12">AF10</strain>
    </source>
</reference>
<dbReference type="SMART" id="SM00073">
    <property type="entry name" value="HPT"/>
    <property type="match status" value="1"/>
</dbReference>
<dbReference type="EC" id="2.7.13.3" evidence="2"/>
<comment type="caution">
    <text evidence="11">The sequence shown here is derived from an EMBL/GenBank/DDBJ whole genome shotgun (WGS) entry which is preliminary data.</text>
</comment>
<name>A0A4Q0TA31_9BACT</name>
<dbReference type="InterPro" id="IPR005467">
    <property type="entry name" value="His_kinase_dom"/>
</dbReference>
<dbReference type="CDD" id="cd16916">
    <property type="entry name" value="HATPase_CheA-like"/>
    <property type="match status" value="1"/>
</dbReference>
<dbReference type="Pfam" id="PF02518">
    <property type="entry name" value="HATPase_c"/>
    <property type="match status" value="1"/>
</dbReference>
<dbReference type="PROSITE" id="PS50851">
    <property type="entry name" value="CHEW"/>
    <property type="match status" value="1"/>
</dbReference>
<gene>
    <name evidence="11" type="ORF">GRAN_1936</name>
</gene>
<dbReference type="FunFam" id="3.30.565.10:FF:000016">
    <property type="entry name" value="Chemotaxis protein CheA, putative"/>
    <property type="match status" value="1"/>
</dbReference>
<dbReference type="InterPro" id="IPR036097">
    <property type="entry name" value="HisK_dim/P_sf"/>
</dbReference>
<dbReference type="InterPro" id="IPR008207">
    <property type="entry name" value="Sig_transdc_His_kin_Hpt_dom"/>
</dbReference>
<dbReference type="InterPro" id="IPR004105">
    <property type="entry name" value="CheA-like_dim"/>
</dbReference>
<dbReference type="EMBL" id="RDSM01000001">
    <property type="protein sequence ID" value="RXH58626.1"/>
    <property type="molecule type" value="Genomic_DNA"/>
</dbReference>
<dbReference type="Gene3D" id="1.10.287.560">
    <property type="entry name" value="Histidine kinase CheA-like, homodimeric domain"/>
    <property type="match status" value="1"/>
</dbReference>
<evidence type="ECO:0000313" key="12">
    <source>
        <dbReference type="Proteomes" id="UP000289437"/>
    </source>
</evidence>
<organism evidence="11 12">
    <name type="scientific">Granulicella sibirica</name>
    <dbReference type="NCBI Taxonomy" id="2479048"/>
    <lineage>
        <taxon>Bacteria</taxon>
        <taxon>Pseudomonadati</taxon>
        <taxon>Acidobacteriota</taxon>
        <taxon>Terriglobia</taxon>
        <taxon>Terriglobales</taxon>
        <taxon>Acidobacteriaceae</taxon>
        <taxon>Granulicella</taxon>
    </lineage>
</organism>
<accession>A0A4Q0TA31</accession>
<dbReference type="PRINTS" id="PR00344">
    <property type="entry name" value="BCTRLSENSOR"/>
</dbReference>
<feature type="compositionally biased region" description="Basic and acidic residues" evidence="7">
    <location>
        <begin position="8"/>
        <end position="20"/>
    </location>
</feature>
<reference evidence="12" key="2">
    <citation type="submission" date="2019-02" db="EMBL/GenBank/DDBJ databases">
        <title>Granulicella sibirica sp. nov., a psychrotolerant acidobacterium isolated from an organic soil layer in forested tundra, West Siberia.</title>
        <authorList>
            <person name="Oshkin I.Y."/>
            <person name="Kulichevskaya I.S."/>
            <person name="Rijpstra W.I.C."/>
            <person name="Sinninghe Damste J.S."/>
            <person name="Rakitin A.L."/>
            <person name="Ravin N.V."/>
            <person name="Dedysh S.N."/>
        </authorList>
    </citation>
    <scope>NUCLEOTIDE SEQUENCE [LARGE SCALE GENOMIC DNA]</scope>
    <source>
        <strain evidence="12">AF10</strain>
    </source>
</reference>
<feature type="region of interest" description="Disordered" evidence="7">
    <location>
        <begin position="1"/>
        <end position="26"/>
    </location>
</feature>
<evidence type="ECO:0000256" key="5">
    <source>
        <dbReference type="ARBA" id="ARBA00022777"/>
    </source>
</evidence>
<keyword evidence="3 6" id="KW-0597">Phosphoprotein</keyword>
<dbReference type="SUPFAM" id="SSF47384">
    <property type="entry name" value="Homodimeric domain of signal transducing histidine kinase"/>
    <property type="match status" value="1"/>
</dbReference>
<feature type="region of interest" description="Disordered" evidence="7">
    <location>
        <begin position="282"/>
        <end position="308"/>
    </location>
</feature>
<dbReference type="Pfam" id="PF02895">
    <property type="entry name" value="H-kinase_dim"/>
    <property type="match status" value="1"/>
</dbReference>
<dbReference type="CDD" id="cd00088">
    <property type="entry name" value="HPT"/>
    <property type="match status" value="1"/>
</dbReference>
<keyword evidence="12" id="KW-1185">Reference proteome</keyword>
<dbReference type="PROSITE" id="PS50894">
    <property type="entry name" value="HPT"/>
    <property type="match status" value="1"/>
</dbReference>
<dbReference type="InterPro" id="IPR036890">
    <property type="entry name" value="HATPase_C_sf"/>
</dbReference>